<feature type="domain" description="Trimeric autotransporter adhesin YadA-like C-terminal membrane anchor" evidence="8">
    <location>
        <begin position="36"/>
        <end position="92"/>
    </location>
</feature>
<dbReference type="InterPro" id="IPR005594">
    <property type="entry name" value="YadA_C"/>
</dbReference>
<evidence type="ECO:0000256" key="2">
    <source>
        <dbReference type="ARBA" id="ARBA00004442"/>
    </source>
</evidence>
<keyword evidence="3" id="KW-1134">Transmembrane beta strand</keyword>
<reference evidence="9 10" key="1">
    <citation type="submission" date="2020-05" db="EMBL/GenBank/DDBJ databases">
        <title>Parvularcula mediterraneae sp. nov., isolated from polypropylene straw from shallow seawater of the seashore of Laganas in Zakynthos island, Greece.</title>
        <authorList>
            <person name="Szabo I."/>
            <person name="Al-Omari J."/>
            <person name="Rado J."/>
            <person name="Szerdahelyi G.S."/>
        </authorList>
    </citation>
    <scope>NUCLEOTIDE SEQUENCE [LARGE SCALE GENOMIC DNA]</scope>
    <source>
        <strain evidence="9 10">ZS-1/3</strain>
    </source>
</reference>
<dbReference type="SUPFAM" id="SSF54523">
    <property type="entry name" value="Pili subunits"/>
    <property type="match status" value="1"/>
</dbReference>
<evidence type="ECO:0000259" key="8">
    <source>
        <dbReference type="Pfam" id="PF03895"/>
    </source>
</evidence>
<keyword evidence="4" id="KW-0812">Transmembrane</keyword>
<dbReference type="GO" id="GO:0009986">
    <property type="term" value="C:cell surface"/>
    <property type="evidence" value="ECO:0007669"/>
    <property type="project" value="UniProtKB-SubCell"/>
</dbReference>
<comment type="caution">
    <text evidence="9">The sequence shown here is derived from an EMBL/GenBank/DDBJ whole genome shotgun (WGS) entry which is preliminary data.</text>
</comment>
<gene>
    <name evidence="9" type="ORF">HK107_07375</name>
</gene>
<accession>A0A7Y3RL72</accession>
<organism evidence="9 10">
    <name type="scientific">Parvularcula mediterranea</name>
    <dbReference type="NCBI Taxonomy" id="2732508"/>
    <lineage>
        <taxon>Bacteria</taxon>
        <taxon>Pseudomonadati</taxon>
        <taxon>Pseudomonadota</taxon>
        <taxon>Alphaproteobacteria</taxon>
        <taxon>Parvularculales</taxon>
        <taxon>Parvularculaceae</taxon>
        <taxon>Parvularcula</taxon>
    </lineage>
</organism>
<name>A0A7Y3RL72_9PROT</name>
<evidence type="ECO:0000256" key="3">
    <source>
        <dbReference type="ARBA" id="ARBA00022452"/>
    </source>
</evidence>
<dbReference type="RefSeq" id="WP_173198120.1">
    <property type="nucleotide sequence ID" value="NZ_JABFCX010000002.1"/>
</dbReference>
<dbReference type="GO" id="GO:0009279">
    <property type="term" value="C:cell outer membrane"/>
    <property type="evidence" value="ECO:0007669"/>
    <property type="project" value="UniProtKB-SubCell"/>
</dbReference>
<keyword evidence="5" id="KW-0732">Signal</keyword>
<keyword evidence="6" id="KW-0472">Membrane</keyword>
<dbReference type="Proteomes" id="UP000536835">
    <property type="component" value="Unassembled WGS sequence"/>
</dbReference>
<sequence>MTALSGEVALNQEQILELNDAVAISMAMSGSTWLQQNEKFAVSANWGTFGGSNGMAFSAAGRINKKTSFNAALGVTDRTGQVGARAGVRFGW</sequence>
<dbReference type="Gene3D" id="3.30.1300.30">
    <property type="entry name" value="GSPII I/J protein-like"/>
    <property type="match status" value="1"/>
</dbReference>
<evidence type="ECO:0000256" key="4">
    <source>
        <dbReference type="ARBA" id="ARBA00022692"/>
    </source>
</evidence>
<dbReference type="EMBL" id="JABFCX010000002">
    <property type="protein sequence ID" value="NNU16139.1"/>
    <property type="molecule type" value="Genomic_DNA"/>
</dbReference>
<proteinExistence type="predicted"/>
<evidence type="ECO:0000256" key="5">
    <source>
        <dbReference type="ARBA" id="ARBA00022729"/>
    </source>
</evidence>
<evidence type="ECO:0000256" key="1">
    <source>
        <dbReference type="ARBA" id="ARBA00004241"/>
    </source>
</evidence>
<evidence type="ECO:0000256" key="7">
    <source>
        <dbReference type="ARBA" id="ARBA00023237"/>
    </source>
</evidence>
<evidence type="ECO:0000313" key="9">
    <source>
        <dbReference type="EMBL" id="NNU16139.1"/>
    </source>
</evidence>
<dbReference type="AlphaFoldDB" id="A0A7Y3RL72"/>
<evidence type="ECO:0000313" key="10">
    <source>
        <dbReference type="Proteomes" id="UP000536835"/>
    </source>
</evidence>
<comment type="subcellular location">
    <subcellularLocation>
        <location evidence="2">Cell outer membrane</location>
    </subcellularLocation>
    <subcellularLocation>
        <location evidence="1">Cell surface</location>
    </subcellularLocation>
</comment>
<protein>
    <submittedName>
        <fullName evidence="9">YadA C-terminal domain-containing protein</fullName>
    </submittedName>
</protein>
<keyword evidence="10" id="KW-1185">Reference proteome</keyword>
<dbReference type="InterPro" id="IPR045584">
    <property type="entry name" value="Pilin-like"/>
</dbReference>
<evidence type="ECO:0000256" key="6">
    <source>
        <dbReference type="ARBA" id="ARBA00023136"/>
    </source>
</evidence>
<keyword evidence="7" id="KW-0998">Cell outer membrane</keyword>
<dbReference type="Pfam" id="PF03895">
    <property type="entry name" value="YadA_anchor"/>
    <property type="match status" value="1"/>
</dbReference>